<dbReference type="PROSITE" id="PS50297">
    <property type="entry name" value="ANK_REP_REGION"/>
    <property type="match status" value="1"/>
</dbReference>
<gene>
    <name evidence="5" type="ORF">PEBR_22828</name>
</gene>
<keyword evidence="2 3" id="KW-0040">ANK repeat</keyword>
<dbReference type="InterPro" id="IPR036770">
    <property type="entry name" value="Ankyrin_rpt-contain_sf"/>
</dbReference>
<evidence type="ECO:0000256" key="2">
    <source>
        <dbReference type="ARBA" id="ARBA00023043"/>
    </source>
</evidence>
<dbReference type="Proteomes" id="UP000190744">
    <property type="component" value="Unassembled WGS sequence"/>
</dbReference>
<evidence type="ECO:0000256" key="1">
    <source>
        <dbReference type="ARBA" id="ARBA00022737"/>
    </source>
</evidence>
<dbReference type="InterPro" id="IPR002110">
    <property type="entry name" value="Ankyrin_rpt"/>
</dbReference>
<comment type="caution">
    <text evidence="5">The sequence shown here is derived from an EMBL/GenBank/DDBJ whole genome shotgun (WGS) entry which is preliminary data.</text>
</comment>
<dbReference type="EMBL" id="LJBN01000146">
    <property type="protein sequence ID" value="OOQ86287.1"/>
    <property type="molecule type" value="Genomic_DNA"/>
</dbReference>
<evidence type="ECO:0000313" key="5">
    <source>
        <dbReference type="EMBL" id="OOQ86287.1"/>
    </source>
</evidence>
<dbReference type="AlphaFoldDB" id="A0A1S9RLA2"/>
<evidence type="ECO:0000256" key="4">
    <source>
        <dbReference type="SAM" id="MobiDB-lite"/>
    </source>
</evidence>
<dbReference type="SMART" id="SM00248">
    <property type="entry name" value="ANK"/>
    <property type="match status" value="4"/>
</dbReference>
<evidence type="ECO:0000256" key="3">
    <source>
        <dbReference type="PROSITE-ProRule" id="PRU00023"/>
    </source>
</evidence>
<dbReference type="PANTHER" id="PTHR24171">
    <property type="entry name" value="ANKYRIN REPEAT DOMAIN-CONTAINING PROTEIN 39-RELATED"/>
    <property type="match status" value="1"/>
</dbReference>
<sequence>MDPTEEGKSSTKKATGQSRPPAKSSESSRSSQSFHIGTHTSQSANLERELLGVGGWLVTGDAALTPKNTGHPSYSETVPPEVQRKRTADPSSGINLHFMDLSKGCTQARFFLLQAKVLYQPPHYNPWRTDVLQGLYTGQVTVNKKIIEDGTALCLAVNRGTIDLMNALLRLGADVNHVMTSGRSGSALAAAASRGDDRKIELLIRKGANVNMQLVCGIYGSALAAACHRSSAYTVEFLLEQGAEVDMVLENGEFPTSLMAAIRAGRHQIVQTLLNYGANPNLPIPTGSFGDAISLAISLTDRVSIPNLIEAGAHIGPLASDLINTGKLVITDNNHHVVTHASSSSRPVPSSFIFYCELPELANECHDSPSWLFNVRVLTRKKRTIRYSSVGEFLCETYGLLARHFLENLVRAFESNEHFYVDGTMSLRTTPTEIQLKCCSLVKELPSMFEWLCCVMRRQEPGVICLSTAYKEHTPDMIFLSQLPTQPLSPIDLTNGCWTELFDGAVIALGPGVVPEPCQGLELDCNTMIQLAAVEYPVLVESDTKLPPGLVFMGYSTALIPIRETEDGMISWHLEVASNDRQIQASELKATQSEWLRMTDLNYLLSKKALLGWCSQAELRLGASTDDLNVTWSHAKVKPYSFELAGIDLQALAALAQSPAPGHFGIQAGASWKLVNNTIRFTRADEYLRCLNNSREQQIILYDVSTSRAWLVPLISVFHHMLLVYWKRIPERVREGDIPLAVPTSLHPNASYEALVDKGELVIQRSTQIEHSLTVQKLIIRFAINLGRISLQKPKGSKIYGYEFMDIACEKPTTTLKKTTLERDGLAWLPLLKEIDCLFCSDLGDAIVGQRTSKTPSPCNALPKGYDLLAALIQSIEQLSEVKGGCQEGHVRRLLNDSAWQPTGSPFQACQHDSHESCWNQPQFLQQITPERSNGKSRNISFYNHFNGAVVFGGPLKARRFTISSRVSGQYQSRPDTIQIARPSGGQSNFP</sequence>
<dbReference type="SUPFAM" id="SSF48403">
    <property type="entry name" value="Ankyrin repeat"/>
    <property type="match status" value="1"/>
</dbReference>
<feature type="compositionally biased region" description="Polar residues" evidence="4">
    <location>
        <begin position="66"/>
        <end position="76"/>
    </location>
</feature>
<feature type="compositionally biased region" description="Low complexity" evidence="4">
    <location>
        <begin position="17"/>
        <end position="33"/>
    </location>
</feature>
<protein>
    <submittedName>
        <fullName evidence="5">Uncharacterized protein</fullName>
    </submittedName>
</protein>
<dbReference type="PANTHER" id="PTHR24171:SF9">
    <property type="entry name" value="ANKYRIN REPEAT DOMAIN-CONTAINING PROTEIN 39"/>
    <property type="match status" value="1"/>
</dbReference>
<feature type="region of interest" description="Disordered" evidence="4">
    <location>
        <begin position="64"/>
        <end position="89"/>
    </location>
</feature>
<evidence type="ECO:0000313" key="6">
    <source>
        <dbReference type="Proteomes" id="UP000190744"/>
    </source>
</evidence>
<keyword evidence="1" id="KW-0677">Repeat</keyword>
<dbReference type="PROSITE" id="PS50088">
    <property type="entry name" value="ANK_REPEAT"/>
    <property type="match status" value="2"/>
</dbReference>
<feature type="compositionally biased region" description="Polar residues" evidence="4">
    <location>
        <begin position="34"/>
        <end position="43"/>
    </location>
</feature>
<feature type="repeat" description="ANK" evidence="3">
    <location>
        <begin position="183"/>
        <end position="215"/>
    </location>
</feature>
<dbReference type="Gene3D" id="1.25.40.20">
    <property type="entry name" value="Ankyrin repeat-containing domain"/>
    <property type="match status" value="1"/>
</dbReference>
<accession>A0A1S9RLA2</accession>
<name>A0A1S9RLA2_PENBI</name>
<dbReference type="Pfam" id="PF12796">
    <property type="entry name" value="Ank_2"/>
    <property type="match status" value="1"/>
</dbReference>
<proteinExistence type="predicted"/>
<feature type="region of interest" description="Disordered" evidence="4">
    <location>
        <begin position="1"/>
        <end position="43"/>
    </location>
</feature>
<feature type="repeat" description="ANK" evidence="3">
    <location>
        <begin position="148"/>
        <end position="180"/>
    </location>
</feature>
<reference evidence="6" key="1">
    <citation type="submission" date="2015-09" db="EMBL/GenBank/DDBJ databases">
        <authorList>
            <person name="Fill T.P."/>
            <person name="Baretta J.F."/>
            <person name="de Almeida L.G."/>
            <person name="Rocha M."/>
            <person name="de Souza D.H."/>
            <person name="Malavazi I."/>
            <person name="Cerdeira L.T."/>
            <person name="Hong H."/>
            <person name="Samborskyy M."/>
            <person name="de Vasconcelos A.T."/>
            <person name="Leadlay P."/>
            <person name="Rodrigues-Filho E."/>
        </authorList>
    </citation>
    <scope>NUCLEOTIDE SEQUENCE [LARGE SCALE GENOMIC DNA]</scope>
    <source>
        <strain evidence="6">LaBioMMi 136</strain>
    </source>
</reference>
<organism evidence="5 6">
    <name type="scientific">Penicillium brasilianum</name>
    <dbReference type="NCBI Taxonomy" id="104259"/>
    <lineage>
        <taxon>Eukaryota</taxon>
        <taxon>Fungi</taxon>
        <taxon>Dikarya</taxon>
        <taxon>Ascomycota</taxon>
        <taxon>Pezizomycotina</taxon>
        <taxon>Eurotiomycetes</taxon>
        <taxon>Eurotiomycetidae</taxon>
        <taxon>Eurotiales</taxon>
        <taxon>Aspergillaceae</taxon>
        <taxon>Penicillium</taxon>
    </lineage>
</organism>